<proteinExistence type="predicted"/>
<dbReference type="AlphaFoldDB" id="A0A245ZSK2"/>
<dbReference type="Pfam" id="PF07238">
    <property type="entry name" value="PilZ"/>
    <property type="match status" value="1"/>
</dbReference>
<accession>A0A245ZSK2</accession>
<dbReference type="Gene3D" id="2.40.10.220">
    <property type="entry name" value="predicted glycosyltransferase like domains"/>
    <property type="match status" value="1"/>
</dbReference>
<feature type="domain" description="PilZ" evidence="1">
    <location>
        <begin position="14"/>
        <end position="101"/>
    </location>
</feature>
<dbReference type="EMBL" id="NBBJ01000001">
    <property type="protein sequence ID" value="OWK32707.1"/>
    <property type="molecule type" value="Genomic_DNA"/>
</dbReference>
<evidence type="ECO:0000313" key="3">
    <source>
        <dbReference type="Proteomes" id="UP000197783"/>
    </source>
</evidence>
<dbReference type="RefSeq" id="WP_088332499.1">
    <property type="nucleotide sequence ID" value="NZ_NBBJ01000001.1"/>
</dbReference>
<dbReference type="Proteomes" id="UP000197783">
    <property type="component" value="Unassembled WGS sequence"/>
</dbReference>
<dbReference type="GO" id="GO:0035438">
    <property type="term" value="F:cyclic-di-GMP binding"/>
    <property type="evidence" value="ECO:0007669"/>
    <property type="project" value="InterPro"/>
</dbReference>
<dbReference type="OrthoDB" id="9795572at2"/>
<evidence type="ECO:0000259" key="1">
    <source>
        <dbReference type="Pfam" id="PF07238"/>
    </source>
</evidence>
<protein>
    <submittedName>
        <fullName evidence="2">PilZ domain protein</fullName>
    </submittedName>
</protein>
<gene>
    <name evidence="2" type="ORF">SPMU_10470</name>
</gene>
<reference evidence="2 3" key="1">
    <citation type="submission" date="2017-03" db="EMBL/GenBank/DDBJ databases">
        <title>Genome sequence of Sphingomonas mucosissima DSM 17494.</title>
        <authorList>
            <person name="Poehlein A."/>
            <person name="Wuebbeler J.H."/>
            <person name="Steinbuechel A."/>
            <person name="Daniel R."/>
        </authorList>
    </citation>
    <scope>NUCLEOTIDE SEQUENCE [LARGE SCALE GENOMIC DNA]</scope>
    <source>
        <strain evidence="2 3">DSM 17494</strain>
    </source>
</reference>
<keyword evidence="3" id="KW-1185">Reference proteome</keyword>
<sequence>MFAAEYEPAEIMSRRRNPRAPVSFDVPIGEGGLRRALCKIVDISVHGVRMQTHSALRVGSTIWLTLPLVGIVTADVMWADDFNAGCRLRKPLADKLLQQLLAL</sequence>
<organism evidence="2 3">
    <name type="scientific">Sphingomonas mucosissima</name>
    <dbReference type="NCBI Taxonomy" id="370959"/>
    <lineage>
        <taxon>Bacteria</taxon>
        <taxon>Pseudomonadati</taxon>
        <taxon>Pseudomonadota</taxon>
        <taxon>Alphaproteobacteria</taxon>
        <taxon>Sphingomonadales</taxon>
        <taxon>Sphingomonadaceae</taxon>
        <taxon>Sphingomonas</taxon>
    </lineage>
</organism>
<dbReference type="InterPro" id="IPR009875">
    <property type="entry name" value="PilZ_domain"/>
</dbReference>
<comment type="caution">
    <text evidence="2">The sequence shown here is derived from an EMBL/GenBank/DDBJ whole genome shotgun (WGS) entry which is preliminary data.</text>
</comment>
<dbReference type="SUPFAM" id="SSF141371">
    <property type="entry name" value="PilZ domain-like"/>
    <property type="match status" value="1"/>
</dbReference>
<name>A0A245ZSK2_9SPHN</name>
<evidence type="ECO:0000313" key="2">
    <source>
        <dbReference type="EMBL" id="OWK32707.1"/>
    </source>
</evidence>